<organism evidence="2 3">
    <name type="scientific">Dryococelus australis</name>
    <dbReference type="NCBI Taxonomy" id="614101"/>
    <lineage>
        <taxon>Eukaryota</taxon>
        <taxon>Metazoa</taxon>
        <taxon>Ecdysozoa</taxon>
        <taxon>Arthropoda</taxon>
        <taxon>Hexapoda</taxon>
        <taxon>Insecta</taxon>
        <taxon>Pterygota</taxon>
        <taxon>Neoptera</taxon>
        <taxon>Polyneoptera</taxon>
        <taxon>Phasmatodea</taxon>
        <taxon>Verophasmatodea</taxon>
        <taxon>Anareolatae</taxon>
        <taxon>Phasmatidae</taxon>
        <taxon>Eurycanthinae</taxon>
        <taxon>Dryococelus</taxon>
    </lineage>
</organism>
<proteinExistence type="predicted"/>
<accession>A0ABQ9G961</accession>
<gene>
    <name evidence="2" type="ORF">PR048_030510</name>
</gene>
<dbReference type="PANTHER" id="PTHR21831:SF2">
    <property type="entry name" value="MICROTUBULE-ASSOCIATED PROTEIN 10"/>
    <property type="match status" value="1"/>
</dbReference>
<evidence type="ECO:0000313" key="2">
    <source>
        <dbReference type="EMBL" id="KAJ8868969.1"/>
    </source>
</evidence>
<evidence type="ECO:0000256" key="1">
    <source>
        <dbReference type="SAM" id="MobiDB-lite"/>
    </source>
</evidence>
<feature type="region of interest" description="Disordered" evidence="1">
    <location>
        <begin position="589"/>
        <end position="627"/>
    </location>
</feature>
<keyword evidence="3" id="KW-1185">Reference proteome</keyword>
<protein>
    <submittedName>
        <fullName evidence="2">Uncharacterized protein</fullName>
    </submittedName>
</protein>
<dbReference type="InterPro" id="IPR039302">
    <property type="entry name" value="MAP10"/>
</dbReference>
<evidence type="ECO:0000313" key="3">
    <source>
        <dbReference type="Proteomes" id="UP001159363"/>
    </source>
</evidence>
<sequence length="627" mass="69453">MPVEDDEAELLFLLEVVVDSVTLEDKVMTVADAPLRVGIKFIGYCMIEIKQEAFSDVLTTSKYGGFSSGQSIMFAKGPRQLLASIEESPLILTVFRQLPQMVPPDILGNTSIRLSDIMGEMIHEIIERRAAVPAARFLQGMFPLIGLSGERLGEISIFVRLSCLGQTVLSQVQILRDQAAYLFKSVPSDCTLTATGLPEDLKMPRLASPKESYLNVQSVSSPFMYSLEEAHHTRHDDTAINCFRSMARDRVQQTMNHILYELDQIGDVELPPFRAMPCHTDAKVPSNAIVPSDVSLLYKLSDMQKIMDVKTCYETSEVDLQEIQEGVQSGRPLFYCTPKNEFENEEKELLRGHDGLPSGAGQAPIFRKSMLSLTQHRRISTSARNGDTTCTCKESSNWWQTPQNHFDKSTGVSDKQSVTPLSMKYHKSSFACDDGRKWHAQNLNASNTHVPKNSLLTPAQQKQTHQSTIETVDACMSNYSRNVRACPRSPNLTCACSHFEGTHLPQSEVVCFPLGPRLPAPGASLRADNHFSIADQGTETVIWRIPDDLGCACTDRRLPEPSHLYTDSLLSVPSPIGIPAGPHLPELNASRSYTPVSPPVRYDTTGRLSPAGRGEMPVETRAHPPVR</sequence>
<name>A0ABQ9G961_9NEOP</name>
<dbReference type="Pfam" id="PF14924">
    <property type="entry name" value="MAP10_N"/>
    <property type="match status" value="1"/>
</dbReference>
<dbReference type="PANTHER" id="PTHR21831">
    <property type="entry name" value="MICROTUBULE-ASSOCIATED PROTEIN 10"/>
    <property type="match status" value="1"/>
</dbReference>
<feature type="compositionally biased region" description="Basic and acidic residues" evidence="1">
    <location>
        <begin position="616"/>
        <end position="627"/>
    </location>
</feature>
<dbReference type="Proteomes" id="UP001159363">
    <property type="component" value="Chromosome 13"/>
</dbReference>
<reference evidence="2 3" key="1">
    <citation type="submission" date="2023-02" db="EMBL/GenBank/DDBJ databases">
        <title>LHISI_Scaffold_Assembly.</title>
        <authorList>
            <person name="Stuart O.P."/>
            <person name="Cleave R."/>
            <person name="Magrath M.J.L."/>
            <person name="Mikheyev A.S."/>
        </authorList>
    </citation>
    <scope>NUCLEOTIDE SEQUENCE [LARGE SCALE GENOMIC DNA]</scope>
    <source>
        <strain evidence="2">Daus_M_001</strain>
        <tissue evidence="2">Leg muscle</tissue>
    </source>
</reference>
<comment type="caution">
    <text evidence="2">The sequence shown here is derived from an EMBL/GenBank/DDBJ whole genome shotgun (WGS) entry which is preliminary data.</text>
</comment>
<dbReference type="EMBL" id="JARBHB010000014">
    <property type="protein sequence ID" value="KAJ8868969.1"/>
    <property type="molecule type" value="Genomic_DNA"/>
</dbReference>